<accession>A0A0N4YWX3</accession>
<protein>
    <submittedName>
        <fullName evidence="6">CCHC-type domain-containing protein</fullName>
    </submittedName>
</protein>
<evidence type="ECO:0000313" key="4">
    <source>
        <dbReference type="EMBL" id="VDL86008.1"/>
    </source>
</evidence>
<keyword evidence="1" id="KW-0863">Zinc-finger</keyword>
<evidence type="ECO:0000256" key="1">
    <source>
        <dbReference type="PROSITE-ProRule" id="PRU00047"/>
    </source>
</evidence>
<dbReference type="GO" id="GO:0005737">
    <property type="term" value="C:cytoplasm"/>
    <property type="evidence" value="ECO:0007669"/>
    <property type="project" value="UniProtKB-ARBA"/>
</dbReference>
<name>A0A0N4YWX3_NIPBR</name>
<evidence type="ECO:0000313" key="6">
    <source>
        <dbReference type="WBParaSite" id="NBR_0002174501-mRNA-1"/>
    </source>
</evidence>
<feature type="compositionally biased region" description="Basic and acidic residues" evidence="2">
    <location>
        <begin position="68"/>
        <end position="82"/>
    </location>
</feature>
<sequence length="221" mass="24362">MSGKALVTERAHLLYQQLVHWPDSYHLIEALEDENDAYGELKDTAKRIERRNQTPRNGSAPVANAPKRGPEVGKGERPRVEGTVKGNPIPGKRKPQGNDVRAKGPLCFKCKETGHFAQDCSRTTEKHSGVPPRSSLSARLAGKACRVAEVQRWAARSGGIAECPLFGEKMSTELEVFGRRWKGLLDTGSEISILPPKILLQAKHDGYDIDSDVPEFPIDES</sequence>
<dbReference type="EMBL" id="UYSL01026794">
    <property type="protein sequence ID" value="VDL86008.1"/>
    <property type="molecule type" value="Genomic_DNA"/>
</dbReference>
<dbReference type="AlphaFoldDB" id="A0A0N4YWX3"/>
<dbReference type="Pfam" id="PF00098">
    <property type="entry name" value="zf-CCHC"/>
    <property type="match status" value="1"/>
</dbReference>
<feature type="region of interest" description="Disordered" evidence="2">
    <location>
        <begin position="46"/>
        <end position="100"/>
    </location>
</feature>
<reference evidence="4 5" key="2">
    <citation type="submission" date="2018-11" db="EMBL/GenBank/DDBJ databases">
        <authorList>
            <consortium name="Pathogen Informatics"/>
        </authorList>
    </citation>
    <scope>NUCLEOTIDE SEQUENCE [LARGE SCALE GENOMIC DNA]</scope>
</reference>
<organism evidence="6">
    <name type="scientific">Nippostrongylus brasiliensis</name>
    <name type="common">Rat hookworm</name>
    <dbReference type="NCBI Taxonomy" id="27835"/>
    <lineage>
        <taxon>Eukaryota</taxon>
        <taxon>Metazoa</taxon>
        <taxon>Ecdysozoa</taxon>
        <taxon>Nematoda</taxon>
        <taxon>Chromadorea</taxon>
        <taxon>Rhabditida</taxon>
        <taxon>Rhabditina</taxon>
        <taxon>Rhabditomorpha</taxon>
        <taxon>Strongyloidea</taxon>
        <taxon>Heligmosomidae</taxon>
        <taxon>Nippostrongylus</taxon>
    </lineage>
</organism>
<dbReference type="Proteomes" id="UP000271162">
    <property type="component" value="Unassembled WGS sequence"/>
</dbReference>
<evidence type="ECO:0000259" key="3">
    <source>
        <dbReference type="PROSITE" id="PS50158"/>
    </source>
</evidence>
<dbReference type="WBParaSite" id="NBR_0002174501-mRNA-1">
    <property type="protein sequence ID" value="NBR_0002174501-mRNA-1"/>
    <property type="gene ID" value="NBR_0002174501"/>
</dbReference>
<dbReference type="GO" id="GO:0019899">
    <property type="term" value="F:enzyme binding"/>
    <property type="evidence" value="ECO:0007669"/>
    <property type="project" value="UniProtKB-ARBA"/>
</dbReference>
<dbReference type="Gene3D" id="4.10.60.10">
    <property type="entry name" value="Zinc finger, CCHC-type"/>
    <property type="match status" value="1"/>
</dbReference>
<keyword evidence="1" id="KW-0479">Metal-binding</keyword>
<dbReference type="SMART" id="SM00343">
    <property type="entry name" value="ZnF_C2HC"/>
    <property type="match status" value="1"/>
</dbReference>
<proteinExistence type="predicted"/>
<dbReference type="InterPro" id="IPR036875">
    <property type="entry name" value="Znf_CCHC_sf"/>
</dbReference>
<dbReference type="SUPFAM" id="SSF57756">
    <property type="entry name" value="Retrovirus zinc finger-like domains"/>
    <property type="match status" value="1"/>
</dbReference>
<dbReference type="InterPro" id="IPR001878">
    <property type="entry name" value="Znf_CCHC"/>
</dbReference>
<keyword evidence="5" id="KW-1185">Reference proteome</keyword>
<evidence type="ECO:0000313" key="5">
    <source>
        <dbReference type="Proteomes" id="UP000271162"/>
    </source>
</evidence>
<keyword evidence="1" id="KW-0862">Zinc</keyword>
<dbReference type="PROSITE" id="PS50158">
    <property type="entry name" value="ZF_CCHC"/>
    <property type="match status" value="1"/>
</dbReference>
<dbReference type="GO" id="GO:0003676">
    <property type="term" value="F:nucleic acid binding"/>
    <property type="evidence" value="ECO:0007669"/>
    <property type="project" value="InterPro"/>
</dbReference>
<dbReference type="GO" id="GO:0008270">
    <property type="term" value="F:zinc ion binding"/>
    <property type="evidence" value="ECO:0007669"/>
    <property type="project" value="UniProtKB-KW"/>
</dbReference>
<evidence type="ECO:0000256" key="2">
    <source>
        <dbReference type="SAM" id="MobiDB-lite"/>
    </source>
</evidence>
<feature type="domain" description="CCHC-type" evidence="3">
    <location>
        <begin position="107"/>
        <end position="120"/>
    </location>
</feature>
<dbReference type="STRING" id="27835.A0A0N4YWX3"/>
<reference evidence="6" key="1">
    <citation type="submission" date="2017-02" db="UniProtKB">
        <authorList>
            <consortium name="WormBaseParasite"/>
        </authorList>
    </citation>
    <scope>IDENTIFICATION</scope>
</reference>
<gene>
    <name evidence="4" type="ORF">NBR_LOCUS21746</name>
</gene>